<protein>
    <submittedName>
        <fullName evidence="1">Uncharacterized protein</fullName>
    </submittedName>
</protein>
<gene>
    <name evidence="1" type="ORF">HQN79_11505</name>
</gene>
<proteinExistence type="predicted"/>
<evidence type="ECO:0000313" key="2">
    <source>
        <dbReference type="Proteomes" id="UP000504724"/>
    </source>
</evidence>
<organism evidence="1 2">
    <name type="scientific">Thiomicrorhabdus xiamenensis</name>
    <dbReference type="NCBI Taxonomy" id="2739063"/>
    <lineage>
        <taxon>Bacteria</taxon>
        <taxon>Pseudomonadati</taxon>
        <taxon>Pseudomonadota</taxon>
        <taxon>Gammaproteobacteria</taxon>
        <taxon>Thiotrichales</taxon>
        <taxon>Piscirickettsiaceae</taxon>
        <taxon>Thiomicrorhabdus</taxon>
    </lineage>
</organism>
<reference evidence="1 2" key="1">
    <citation type="submission" date="2020-05" db="EMBL/GenBank/DDBJ databases">
        <title>Thiomicrorhabdus sediminis sp.nov. and Thiomicrorhabdus xiamenensis sp.nov., novel sulfur-oxidizing bacteria isolated from coastal sediment.</title>
        <authorList>
            <person name="Liu X."/>
        </authorList>
    </citation>
    <scope>NUCLEOTIDE SEQUENCE [LARGE SCALE GENOMIC DNA]</scope>
    <source>
        <strain evidence="1 2">G2</strain>
    </source>
</reference>
<keyword evidence="2" id="KW-1185">Reference proteome</keyword>
<sequence length="168" mass="18819">MTNQVVQLAPKSLANLLHLRGEGVNEILASFGADSLEIFQYRQLGDGQFVAKLGADELYVSVEPSVELAEEKNQYAFPRGDAAFELSGNWKALLSEVCIYDFRQCRPGDFLMVSIAGISAWLLIPESDKPLILGCDPTYGHYFQETLIKQIEKSPFLKTELENDDRRS</sequence>
<dbReference type="AlphaFoldDB" id="A0A7D4P629"/>
<dbReference type="KEGG" id="txa:HQN79_11505"/>
<evidence type="ECO:0000313" key="1">
    <source>
        <dbReference type="EMBL" id="QKI90155.1"/>
    </source>
</evidence>
<name>A0A7D4P629_9GAMM</name>
<dbReference type="EMBL" id="CP054020">
    <property type="protein sequence ID" value="QKI90155.1"/>
    <property type="molecule type" value="Genomic_DNA"/>
</dbReference>
<dbReference type="RefSeq" id="WP_173286689.1">
    <property type="nucleotide sequence ID" value="NZ_CP054020.1"/>
</dbReference>
<dbReference type="Proteomes" id="UP000504724">
    <property type="component" value="Chromosome"/>
</dbReference>
<accession>A0A7D4P629</accession>